<dbReference type="NCBIfam" id="TIGR01782">
    <property type="entry name" value="TonB-Xanth-Caul"/>
    <property type="match status" value="1"/>
</dbReference>
<keyword evidence="9" id="KW-1185">Reference proteome</keyword>
<dbReference type="SUPFAM" id="SSF56935">
    <property type="entry name" value="Porins"/>
    <property type="match status" value="1"/>
</dbReference>
<evidence type="ECO:0000256" key="4">
    <source>
        <dbReference type="RuleBase" id="RU003357"/>
    </source>
</evidence>
<dbReference type="InterPro" id="IPR012910">
    <property type="entry name" value="Plug_dom"/>
</dbReference>
<evidence type="ECO:0000313" key="9">
    <source>
        <dbReference type="Proteomes" id="UP001166251"/>
    </source>
</evidence>
<dbReference type="Pfam" id="PF07715">
    <property type="entry name" value="Plug"/>
    <property type="match status" value="1"/>
</dbReference>
<keyword evidence="3" id="KW-0998">Cell outer membrane</keyword>
<proteinExistence type="inferred from homology"/>
<dbReference type="PANTHER" id="PTHR40980:SF4">
    <property type="entry name" value="TONB-DEPENDENT RECEPTOR-LIKE BETA-BARREL DOMAIN-CONTAINING PROTEIN"/>
    <property type="match status" value="1"/>
</dbReference>
<keyword evidence="8" id="KW-0675">Receptor</keyword>
<evidence type="ECO:0000256" key="1">
    <source>
        <dbReference type="ARBA" id="ARBA00004442"/>
    </source>
</evidence>
<dbReference type="InterPro" id="IPR037066">
    <property type="entry name" value="Plug_dom_sf"/>
</dbReference>
<feature type="chain" id="PRO_5045206829" evidence="5">
    <location>
        <begin position="38"/>
        <end position="1047"/>
    </location>
</feature>
<dbReference type="Pfam" id="PF00593">
    <property type="entry name" value="TonB_dep_Rec_b-barrel"/>
    <property type="match status" value="1"/>
</dbReference>
<dbReference type="EMBL" id="JAHZSS010000001">
    <property type="protein sequence ID" value="MBW8189417.1"/>
    <property type="molecule type" value="Genomic_DNA"/>
</dbReference>
<organism evidence="8 9">
    <name type="scientific">Neiella holothuriorum</name>
    <dbReference type="NCBI Taxonomy" id="2870530"/>
    <lineage>
        <taxon>Bacteria</taxon>
        <taxon>Pseudomonadati</taxon>
        <taxon>Pseudomonadota</taxon>
        <taxon>Gammaproteobacteria</taxon>
        <taxon>Alteromonadales</taxon>
        <taxon>Echinimonadaceae</taxon>
        <taxon>Neiella</taxon>
    </lineage>
</organism>
<evidence type="ECO:0000259" key="6">
    <source>
        <dbReference type="Pfam" id="PF00593"/>
    </source>
</evidence>
<feature type="domain" description="TonB-dependent receptor plug" evidence="7">
    <location>
        <begin position="73"/>
        <end position="176"/>
    </location>
</feature>
<dbReference type="Proteomes" id="UP001166251">
    <property type="component" value="Unassembled WGS sequence"/>
</dbReference>
<evidence type="ECO:0000256" key="3">
    <source>
        <dbReference type="ARBA" id="ARBA00023237"/>
    </source>
</evidence>
<evidence type="ECO:0000256" key="2">
    <source>
        <dbReference type="ARBA" id="ARBA00023136"/>
    </source>
</evidence>
<comment type="caution">
    <text evidence="8">The sequence shown here is derived from an EMBL/GenBank/DDBJ whole genome shotgun (WGS) entry which is preliminary data.</text>
</comment>
<dbReference type="Gene3D" id="2.170.130.10">
    <property type="entry name" value="TonB-dependent receptor, plug domain"/>
    <property type="match status" value="1"/>
</dbReference>
<comment type="similarity">
    <text evidence="4">Belongs to the TonB-dependent receptor family.</text>
</comment>
<dbReference type="InterPro" id="IPR010104">
    <property type="entry name" value="TonB_rcpt_bac"/>
</dbReference>
<keyword evidence="5" id="KW-0732">Signal</keyword>
<reference evidence="8" key="1">
    <citation type="submission" date="2021-07" db="EMBL/GenBank/DDBJ databases">
        <title>Neiella marina sp. nov., isolated from the intestinal content of sea cucumber Apostichopus japonicus.</title>
        <authorList>
            <person name="Bai X."/>
        </authorList>
    </citation>
    <scope>NUCLEOTIDE SEQUENCE</scope>
    <source>
        <strain evidence="8">126</strain>
    </source>
</reference>
<feature type="signal peptide" evidence="5">
    <location>
        <begin position="1"/>
        <end position="37"/>
    </location>
</feature>
<evidence type="ECO:0000313" key="8">
    <source>
        <dbReference type="EMBL" id="MBW8189417.1"/>
    </source>
</evidence>
<evidence type="ECO:0000259" key="7">
    <source>
        <dbReference type="Pfam" id="PF07715"/>
    </source>
</evidence>
<dbReference type="InterPro" id="IPR036942">
    <property type="entry name" value="Beta-barrel_TonB_sf"/>
</dbReference>
<dbReference type="PANTHER" id="PTHR40980">
    <property type="entry name" value="PLUG DOMAIN-CONTAINING PROTEIN"/>
    <property type="match status" value="1"/>
</dbReference>
<sequence length="1047" mass="117006">MKLNQITSALAQQKVGLLSKQTLLTSALLAFAAPALAAEAPADPATAEPAAEDVERIQISGMRATMSRSLDEKRTNSAVVDAIAAADFGDLPGLSISDVIENITSVSGHRGKGSTSETSIRGMGPFLGYSTFNGRTVTSAGYSRAVNFKKFPSELVNKVVVYKSQQADLVEGGVSGTIELSSLRPIDFGKKKTSVELTGIYNSHTARQHDENGFGNKVTFSTVNQFETENYGSMGYTLGFQRTDSANPEESVLNSSTMYGCGTRFADGTDTPSATGDYDCEDMLNKEGITDADGNTYASNNDIRDSIHEYDPDSVFYTSSSQTYRQMEEEDIRKAVVATWQWIPNDAWDINADMSWSKNKYWEDRHDFVVQSARRNLTDHVIGQDGTLLYREGESRFETQGLYRDEVERYNGYGFNVAHYYDDNWKFELDVAYSRSTRNRTSYKSRMQSADYWNYSLDNRNTRTMELRFLDANGLSSDEAGYDSSTAFDPSTADSWLNPYDARTEREMDDRWDTHKSVKFDVDYLVDGDIISSIKAGVRYSKQHLTNEMDDDVALVNPLYNVDGTANINPDTGEQYDTSDDNRSSEYRLYNDDTMTADEKTTLTERMVDTCFTDWNNDRWMNSEDGEPFEGGKWASFDGKCGFGQLSRVNPDGSFEDYGYWEDSRSSGDDDIREDVMAAYVMFNIDTEMFDMNVTGNAGVRVVKTEIDSRGWRDDYTVNYDEETGAAISLETNGELERVKVENDVTEILPSANITFHLADDLLLRTAAYRSLSRPNLQDMGAGRIISTGTGDDENESIAELISSVDGDNPNLEPIMSWNGDISLEWYPSVDTAISTAIYYKRFEASFDNTILNETITIDGVEVPIEVDTITNGDDASDLWGVELSAQHHFADLPGLLSGLGMKGSYNYADSDFKNEDGAFGTAYDSEGNVSKQGIEGFDAANIWGFSEHVFSGSVYWDYEDFSARVLYKYRSKYYQPNTGAAANRYVMPFEYVDVSMKYKLTSDTSVSFKAMNIFDEAQYMTRGTNKNPTLVSSSGPKYFVSVKHQF</sequence>
<keyword evidence="4" id="KW-0798">TonB box</keyword>
<dbReference type="InterPro" id="IPR000531">
    <property type="entry name" value="Beta-barrel_TonB"/>
</dbReference>
<feature type="domain" description="TonB-dependent receptor-like beta-barrel" evidence="6">
    <location>
        <begin position="468"/>
        <end position="1014"/>
    </location>
</feature>
<name>A0ABS7EAQ0_9GAMM</name>
<protein>
    <submittedName>
        <fullName evidence="8">TonB-dependent receptor</fullName>
    </submittedName>
</protein>
<evidence type="ECO:0000256" key="5">
    <source>
        <dbReference type="SAM" id="SignalP"/>
    </source>
</evidence>
<keyword evidence="2 4" id="KW-0472">Membrane</keyword>
<gene>
    <name evidence="8" type="ORF">K0504_00090</name>
</gene>
<dbReference type="Gene3D" id="2.40.170.20">
    <property type="entry name" value="TonB-dependent receptor, beta-barrel domain"/>
    <property type="match status" value="1"/>
</dbReference>
<comment type="subcellular location">
    <subcellularLocation>
        <location evidence="1 4">Cell outer membrane</location>
    </subcellularLocation>
</comment>
<dbReference type="RefSeq" id="WP_220102110.1">
    <property type="nucleotide sequence ID" value="NZ_JAHZSS010000001.1"/>
</dbReference>
<accession>A0ABS7EAQ0</accession>